<evidence type="ECO:0000256" key="1">
    <source>
        <dbReference type="SAM" id="MobiDB-lite"/>
    </source>
</evidence>
<feature type="region of interest" description="Disordered" evidence="1">
    <location>
        <begin position="1"/>
        <end position="119"/>
    </location>
</feature>
<dbReference type="Proteomes" id="UP001595947">
    <property type="component" value="Unassembled WGS sequence"/>
</dbReference>
<dbReference type="EMBL" id="JBHSIV010000023">
    <property type="protein sequence ID" value="MFC5064446.1"/>
    <property type="molecule type" value="Genomic_DNA"/>
</dbReference>
<evidence type="ECO:0000313" key="4">
    <source>
        <dbReference type="Proteomes" id="UP001595947"/>
    </source>
</evidence>
<evidence type="ECO:0000259" key="2">
    <source>
        <dbReference type="Pfam" id="PF18970"/>
    </source>
</evidence>
<evidence type="ECO:0000313" key="3">
    <source>
        <dbReference type="EMBL" id="MFC5064446.1"/>
    </source>
</evidence>
<dbReference type="InterPro" id="IPR043763">
    <property type="entry name" value="DUF5709"/>
</dbReference>
<sequence length="154" mass="16493">MTGPGLPESPDEMPGDDRDSIDDTSHEQLDEAEVLDGDAPERSPEDPLDEGWSPNERPRGTTAWGTTPLEEERGEPLDGRLRREEGLPDDDEGDGLGDESDTDGELYDDEVGTARSGRLVLRDDADEGFADDVGVDGAGASAEEAAMHVVGDER</sequence>
<comment type="caution">
    <text evidence="3">The sequence shown here is derived from an EMBL/GenBank/DDBJ whole genome shotgun (WGS) entry which is preliminary data.</text>
</comment>
<dbReference type="RefSeq" id="WP_378037789.1">
    <property type="nucleotide sequence ID" value="NZ_JBHSIV010000023.1"/>
</dbReference>
<feature type="compositionally biased region" description="Basic and acidic residues" evidence="1">
    <location>
        <begin position="15"/>
        <end position="29"/>
    </location>
</feature>
<protein>
    <submittedName>
        <fullName evidence="3">DUF5709 domain-containing protein</fullName>
    </submittedName>
</protein>
<keyword evidence="4" id="KW-1185">Reference proteome</keyword>
<reference evidence="4" key="1">
    <citation type="journal article" date="2019" name="Int. J. Syst. Evol. Microbiol.">
        <title>The Global Catalogue of Microorganisms (GCM) 10K type strain sequencing project: providing services to taxonomists for standard genome sequencing and annotation.</title>
        <authorList>
            <consortium name="The Broad Institute Genomics Platform"/>
            <consortium name="The Broad Institute Genome Sequencing Center for Infectious Disease"/>
            <person name="Wu L."/>
            <person name="Ma J."/>
        </authorList>
    </citation>
    <scope>NUCLEOTIDE SEQUENCE [LARGE SCALE GENOMIC DNA]</scope>
    <source>
        <strain evidence="4">CGMCC 4.7093</strain>
    </source>
</reference>
<name>A0ABV9YR91_9PSEU</name>
<accession>A0ABV9YR91</accession>
<feature type="compositionally biased region" description="Acidic residues" evidence="1">
    <location>
        <begin position="87"/>
        <end position="111"/>
    </location>
</feature>
<proteinExistence type="predicted"/>
<gene>
    <name evidence="3" type="ORF">ACFPBZ_19640</name>
</gene>
<feature type="compositionally biased region" description="Basic and acidic residues" evidence="1">
    <location>
        <begin position="70"/>
        <end position="86"/>
    </location>
</feature>
<organism evidence="3 4">
    <name type="scientific">Actinomycetospora atypica</name>
    <dbReference type="NCBI Taxonomy" id="1290095"/>
    <lineage>
        <taxon>Bacteria</taxon>
        <taxon>Bacillati</taxon>
        <taxon>Actinomycetota</taxon>
        <taxon>Actinomycetes</taxon>
        <taxon>Pseudonocardiales</taxon>
        <taxon>Pseudonocardiaceae</taxon>
        <taxon>Actinomycetospora</taxon>
    </lineage>
</organism>
<feature type="domain" description="DUF5709" evidence="2">
    <location>
        <begin position="110"/>
        <end position="152"/>
    </location>
</feature>
<dbReference type="Pfam" id="PF18970">
    <property type="entry name" value="DUF5709"/>
    <property type="match status" value="1"/>
</dbReference>